<dbReference type="SMART" id="SM00387">
    <property type="entry name" value="HATPase_c"/>
    <property type="match status" value="1"/>
</dbReference>
<dbReference type="SMART" id="SM00388">
    <property type="entry name" value="HisKA"/>
    <property type="match status" value="1"/>
</dbReference>
<evidence type="ECO:0000256" key="6">
    <source>
        <dbReference type="ARBA" id="ARBA00023012"/>
    </source>
</evidence>
<dbReference type="SMART" id="SM00065">
    <property type="entry name" value="GAF"/>
    <property type="match status" value="2"/>
</dbReference>
<proteinExistence type="predicted"/>
<protein>
    <recommendedName>
        <fullName evidence="3">histidine kinase</fullName>
        <ecNumber evidence="3">2.7.13.3</ecNumber>
    </recommendedName>
</protein>
<dbReference type="InterPro" id="IPR003018">
    <property type="entry name" value="GAF"/>
</dbReference>
<dbReference type="InterPro" id="IPR005467">
    <property type="entry name" value="His_kinase_dom"/>
</dbReference>
<dbReference type="InterPro" id="IPR035965">
    <property type="entry name" value="PAS-like_dom_sf"/>
</dbReference>
<dbReference type="CDD" id="cd00130">
    <property type="entry name" value="PAS"/>
    <property type="match status" value="5"/>
</dbReference>
<dbReference type="InterPro" id="IPR036097">
    <property type="entry name" value="HisK_dim/P_sf"/>
</dbReference>
<dbReference type="Gene3D" id="1.10.287.130">
    <property type="match status" value="1"/>
</dbReference>
<evidence type="ECO:0000313" key="10">
    <source>
        <dbReference type="EMBL" id="MFC4065940.1"/>
    </source>
</evidence>
<dbReference type="InterPro" id="IPR052155">
    <property type="entry name" value="Biofilm_reg_signaling"/>
</dbReference>
<dbReference type="EC" id="2.7.13.3" evidence="3"/>
<dbReference type="PANTHER" id="PTHR44757">
    <property type="entry name" value="DIGUANYLATE CYCLASE DGCP"/>
    <property type="match status" value="1"/>
</dbReference>
<reference evidence="11" key="1">
    <citation type="journal article" date="2019" name="Int. J. Syst. Evol. Microbiol.">
        <title>The Global Catalogue of Microorganisms (GCM) 10K type strain sequencing project: providing services to taxonomists for standard genome sequencing and annotation.</title>
        <authorList>
            <consortium name="The Broad Institute Genomics Platform"/>
            <consortium name="The Broad Institute Genome Sequencing Center for Infectious Disease"/>
            <person name="Wu L."/>
            <person name="Ma J."/>
        </authorList>
    </citation>
    <scope>NUCLEOTIDE SEQUENCE [LARGE SCALE GENOMIC DNA]</scope>
    <source>
        <strain evidence="11">TBRC 5832</strain>
    </source>
</reference>
<feature type="domain" description="Histidine kinase" evidence="7">
    <location>
        <begin position="1000"/>
        <end position="1209"/>
    </location>
</feature>
<dbReference type="NCBIfam" id="TIGR00229">
    <property type="entry name" value="sensory_box"/>
    <property type="match status" value="5"/>
</dbReference>
<dbReference type="Gene3D" id="3.30.565.10">
    <property type="entry name" value="Histidine kinase-like ATPase, C-terminal domain"/>
    <property type="match status" value="1"/>
</dbReference>
<dbReference type="Proteomes" id="UP001595867">
    <property type="component" value="Unassembled WGS sequence"/>
</dbReference>
<dbReference type="Pfam" id="PF00989">
    <property type="entry name" value="PAS"/>
    <property type="match status" value="1"/>
</dbReference>
<evidence type="ECO:0000313" key="11">
    <source>
        <dbReference type="Proteomes" id="UP001595867"/>
    </source>
</evidence>
<feature type="domain" description="PAC" evidence="9">
    <location>
        <begin position="678"/>
        <end position="731"/>
    </location>
</feature>
<dbReference type="InterPro" id="IPR000014">
    <property type="entry name" value="PAS"/>
</dbReference>
<dbReference type="Pfam" id="PF13185">
    <property type="entry name" value="GAF_2"/>
    <property type="match status" value="1"/>
</dbReference>
<feature type="domain" description="PAC" evidence="9">
    <location>
        <begin position="796"/>
        <end position="848"/>
    </location>
</feature>
<feature type="domain" description="PAS" evidence="8">
    <location>
        <begin position="295"/>
        <end position="365"/>
    </location>
</feature>
<dbReference type="SUPFAM" id="SSF55874">
    <property type="entry name" value="ATPase domain of HSP90 chaperone/DNA topoisomerase II/histidine kinase"/>
    <property type="match status" value="1"/>
</dbReference>
<sequence length="1213" mass="129946">MVGPQVAGVSLQDPRRLRELRATGLLDGSGSAVLDRLTRLAGRLVDVPMALVSMVDADRQVFPSAVGIPRPGPTPLSHSFCQHVVAGDRPMIVTDARSDVRVRENPAVAESGVIAYAGFPLRSPQRQALGTFSVADIRPRTWTGDELAVLEDLAAAAEAEIAMRLSHAELLAESQRRQAILDAAADAFVTTDEHGVVLAWNAAAERLFGWDECEALGRPLAELVAPPRQRAEAEARLRKARTASSGGRRVEVPAVDRHGRQFPAEVSLRACATGGELQFYGFLHDLTDRRDRERSRGQSRAAFEASPLGMAITDDQGRYARVNTAYARMLGADPGTLVGVDSRGFTDPDDVAATDREVTRVLADPRVAGELETRLVRSDGARVWTATTITAISGPDGERQLLVQAEDITGRRQAREHAARETDRLRTIIAVQREVSDLAADRDRMLPLVAERALEALAGADAAMVGMVDGDEIHAAAATGVLRSFAGARVPVAGSLAGLVVTSGTTLRCDDTATDDRVGRADGIAVTVGSMIVAPLFADGEVFGTLGVSSRRAHAFDDADTEHLTLLADALTGALRHAEATRLRVEALRRANEANTALQDSEARFRSAFEASPLGMVLTDLAPGRRGVVLRANAAMAAITGYPVSALTGMRIHEFHDPGEHDATDETLRLLVAGDTDRFTTVKRYRHADGHTLWVRVNIAVIRDDHGEPRFLVSQVEDITQRRETAQQLRQRAQLLDLTQDAVIVRDLGGRVTYWNPAAERVYGWPADVARGQDLDLLLGIVPESVDRTLDEEGTWAGELEHRRADGSRVTVLARKALQRDADGQPVAILSINTDVTARRTAELALKDSEQRFRTQFAHSAIGQVIRGTDDLIQEVNPAFAAMIGYPAEQLVGTRASSYIDPEAHPERARSLVAVHTGGADSYRQHCRLLCADGGRVDVDATVSVIRDDAGEPVRFVALFQDITARIAAEAARDAAIADLADRNLQLEDANQLKQDLIGMLGHEIGNPLSSILGYTETITGEGENLPPEVRRTMLAAVDRNARQLNDIVREVLTMVTLDAGRLTASPEPVILHDHLHTALSNSGAAGTTVDCPAGLVALVQPGHLAQILANLLSNAAKYGGGATAITGAADGDRVRIAVHDAGPGVPDDLRDHLFDRFTRATGTAATVKGTGLGLHIVRELARANHGDIHHEPAPGHGSVFVLTVPSGALAGV</sequence>
<dbReference type="PRINTS" id="PR00344">
    <property type="entry name" value="BCTRLSENSOR"/>
</dbReference>
<dbReference type="InterPro" id="IPR029016">
    <property type="entry name" value="GAF-like_dom_sf"/>
</dbReference>
<dbReference type="Pfam" id="PF08448">
    <property type="entry name" value="PAS_4"/>
    <property type="match status" value="4"/>
</dbReference>
<dbReference type="InterPro" id="IPR003594">
    <property type="entry name" value="HATPase_dom"/>
</dbReference>
<dbReference type="EMBL" id="JBHSBL010000013">
    <property type="protein sequence ID" value="MFC4065940.1"/>
    <property type="molecule type" value="Genomic_DNA"/>
</dbReference>
<accession>A0ABV8IVY9</accession>
<dbReference type="PANTHER" id="PTHR44757:SF2">
    <property type="entry name" value="BIOFILM ARCHITECTURE MAINTENANCE PROTEIN MBAA"/>
    <property type="match status" value="1"/>
</dbReference>
<dbReference type="InterPro" id="IPR013767">
    <property type="entry name" value="PAS_fold"/>
</dbReference>
<dbReference type="PROSITE" id="PS50109">
    <property type="entry name" value="HIS_KIN"/>
    <property type="match status" value="1"/>
</dbReference>
<keyword evidence="5" id="KW-0418">Kinase</keyword>
<evidence type="ECO:0000256" key="4">
    <source>
        <dbReference type="ARBA" id="ARBA00022553"/>
    </source>
</evidence>
<keyword evidence="6" id="KW-0902">Two-component regulatory system</keyword>
<dbReference type="Pfam" id="PF01590">
    <property type="entry name" value="GAF"/>
    <property type="match status" value="1"/>
</dbReference>
<dbReference type="InterPro" id="IPR001610">
    <property type="entry name" value="PAC"/>
</dbReference>
<keyword evidence="5" id="KW-0808">Transferase</keyword>
<evidence type="ECO:0000256" key="3">
    <source>
        <dbReference type="ARBA" id="ARBA00012438"/>
    </source>
</evidence>
<dbReference type="InterPro" id="IPR013656">
    <property type="entry name" value="PAS_4"/>
</dbReference>
<dbReference type="RefSeq" id="WP_378066924.1">
    <property type="nucleotide sequence ID" value="NZ_JBHSBL010000013.1"/>
</dbReference>
<dbReference type="SMART" id="SM00086">
    <property type="entry name" value="PAC"/>
    <property type="match status" value="5"/>
</dbReference>
<dbReference type="InterPro" id="IPR000700">
    <property type="entry name" value="PAS-assoc_C"/>
</dbReference>
<feature type="domain" description="PAS" evidence="8">
    <location>
        <begin position="849"/>
        <end position="919"/>
    </location>
</feature>
<comment type="subcellular location">
    <subcellularLocation>
        <location evidence="2">Cell membrane</location>
    </subcellularLocation>
</comment>
<dbReference type="InterPro" id="IPR036890">
    <property type="entry name" value="HATPase_C_sf"/>
</dbReference>
<dbReference type="PROSITE" id="PS50113">
    <property type="entry name" value="PAC"/>
    <property type="match status" value="4"/>
</dbReference>
<feature type="domain" description="PAC" evidence="9">
    <location>
        <begin position="369"/>
        <end position="420"/>
    </location>
</feature>
<evidence type="ECO:0000256" key="5">
    <source>
        <dbReference type="ARBA" id="ARBA00022777"/>
    </source>
</evidence>
<dbReference type="Gene3D" id="3.30.450.20">
    <property type="entry name" value="PAS domain"/>
    <property type="match status" value="5"/>
</dbReference>
<gene>
    <name evidence="10" type="ORF">ACFO0C_13440</name>
</gene>
<dbReference type="Pfam" id="PF00512">
    <property type="entry name" value="HisKA"/>
    <property type="match status" value="1"/>
</dbReference>
<evidence type="ECO:0000259" key="7">
    <source>
        <dbReference type="PROSITE" id="PS50109"/>
    </source>
</evidence>
<name>A0ABV8IVY9_9ACTN</name>
<organism evidence="10 11">
    <name type="scientific">Actinoplanes subglobosus</name>
    <dbReference type="NCBI Taxonomy" id="1547892"/>
    <lineage>
        <taxon>Bacteria</taxon>
        <taxon>Bacillati</taxon>
        <taxon>Actinomycetota</taxon>
        <taxon>Actinomycetes</taxon>
        <taxon>Micromonosporales</taxon>
        <taxon>Micromonosporaceae</taxon>
        <taxon>Actinoplanes</taxon>
    </lineage>
</organism>
<keyword evidence="11" id="KW-1185">Reference proteome</keyword>
<feature type="domain" description="PAS" evidence="8">
    <location>
        <begin position="728"/>
        <end position="785"/>
    </location>
</feature>
<dbReference type="CDD" id="cd00082">
    <property type="entry name" value="HisKA"/>
    <property type="match status" value="1"/>
</dbReference>
<feature type="domain" description="PAC" evidence="9">
    <location>
        <begin position="923"/>
        <end position="975"/>
    </location>
</feature>
<dbReference type="SUPFAM" id="SSF47384">
    <property type="entry name" value="Homodimeric domain of signal transducing histidine kinase"/>
    <property type="match status" value="1"/>
</dbReference>
<evidence type="ECO:0000259" key="9">
    <source>
        <dbReference type="PROSITE" id="PS50113"/>
    </source>
</evidence>
<comment type="catalytic activity">
    <reaction evidence="1">
        <text>ATP + protein L-histidine = ADP + protein N-phospho-L-histidine.</text>
        <dbReference type="EC" id="2.7.13.3"/>
    </reaction>
</comment>
<keyword evidence="4" id="KW-0597">Phosphoprotein</keyword>
<comment type="caution">
    <text evidence="10">The sequence shown here is derived from an EMBL/GenBank/DDBJ whole genome shotgun (WGS) entry which is preliminary data.</text>
</comment>
<evidence type="ECO:0000256" key="1">
    <source>
        <dbReference type="ARBA" id="ARBA00000085"/>
    </source>
</evidence>
<dbReference type="Gene3D" id="3.30.450.40">
    <property type="match status" value="2"/>
</dbReference>
<feature type="domain" description="PAS" evidence="8">
    <location>
        <begin position="601"/>
        <end position="675"/>
    </location>
</feature>
<feature type="domain" description="PAS" evidence="8">
    <location>
        <begin position="173"/>
        <end position="244"/>
    </location>
</feature>
<dbReference type="SUPFAM" id="SSF55781">
    <property type="entry name" value="GAF domain-like"/>
    <property type="match status" value="2"/>
</dbReference>
<dbReference type="SMART" id="SM00091">
    <property type="entry name" value="PAS"/>
    <property type="match status" value="5"/>
</dbReference>
<dbReference type="InterPro" id="IPR004358">
    <property type="entry name" value="Sig_transdc_His_kin-like_C"/>
</dbReference>
<dbReference type="Pfam" id="PF02518">
    <property type="entry name" value="HATPase_c"/>
    <property type="match status" value="1"/>
</dbReference>
<dbReference type="SUPFAM" id="SSF55785">
    <property type="entry name" value="PYP-like sensor domain (PAS domain)"/>
    <property type="match status" value="5"/>
</dbReference>
<dbReference type="InterPro" id="IPR003661">
    <property type="entry name" value="HisK_dim/P_dom"/>
</dbReference>
<evidence type="ECO:0000256" key="2">
    <source>
        <dbReference type="ARBA" id="ARBA00004236"/>
    </source>
</evidence>
<evidence type="ECO:0000259" key="8">
    <source>
        <dbReference type="PROSITE" id="PS50112"/>
    </source>
</evidence>
<dbReference type="PROSITE" id="PS50112">
    <property type="entry name" value="PAS"/>
    <property type="match status" value="5"/>
</dbReference>